<dbReference type="OrthoDB" id="3982738at2"/>
<keyword evidence="3" id="KW-1185">Reference proteome</keyword>
<dbReference type="PROSITE" id="PS50104">
    <property type="entry name" value="TIR"/>
    <property type="match status" value="1"/>
</dbReference>
<dbReference type="EMBL" id="FNIE01000005">
    <property type="protein sequence ID" value="SDN76093.1"/>
    <property type="molecule type" value="Genomic_DNA"/>
</dbReference>
<gene>
    <name evidence="2" type="ORF">SAMN05216259_105433</name>
</gene>
<dbReference type="Proteomes" id="UP000199341">
    <property type="component" value="Unassembled WGS sequence"/>
</dbReference>
<dbReference type="InterPro" id="IPR000157">
    <property type="entry name" value="TIR_dom"/>
</dbReference>
<dbReference type="SUPFAM" id="SSF52200">
    <property type="entry name" value="Toll/Interleukin receptor TIR domain"/>
    <property type="match status" value="1"/>
</dbReference>
<dbReference type="Pfam" id="PF13676">
    <property type="entry name" value="TIR_2"/>
    <property type="match status" value="1"/>
</dbReference>
<dbReference type="STRING" id="310781.SAMN05216259_105433"/>
<dbReference type="Gene3D" id="3.40.50.10140">
    <property type="entry name" value="Toll/interleukin-1 receptor homology (TIR) domain"/>
    <property type="match status" value="1"/>
</dbReference>
<protein>
    <submittedName>
        <fullName evidence="2">TIR domain-containing protein</fullName>
    </submittedName>
</protein>
<evidence type="ECO:0000313" key="2">
    <source>
        <dbReference type="EMBL" id="SDN76093.1"/>
    </source>
</evidence>
<sequence>MTRPLVFLSRSERPGCTCTCWQARRSVVQMLKDAGCEPVVVDKESLVPGQDWMEAISDGMVNAHGMVLLASSHAVESPHVQNELAMAELRNRHDGFPVILVLLPEVDREQLERSRLGSLNPTRRQNIDWPTDGDFAAVRRDIAPQLELMRAGLNNSRVHRRMVQHLGDVAEPTLSRAGSLLGVPPQMLLPLMHHRLAAGLLAERRSEPEADPLRAALTELLPLQAPSHSREVVELSVTHARVPSADSRRIHEVLADPVGPRAAVLPARSTETARRFVHRASEDPVAWDHFVVPIPAGTGIADGLVEGVRDHLAAEIDVYDLETLVQHERDFGPVVVVVPHPPDQDLVARLHAEFPVGVLFLFVADGDLAAAAPGPLPRLQGLPRPHEEEMNRTIRTFVRRYASAGTA</sequence>
<dbReference type="AlphaFoldDB" id="A0A1H0E1D5"/>
<dbReference type="InterPro" id="IPR035897">
    <property type="entry name" value="Toll_tir_struct_dom_sf"/>
</dbReference>
<evidence type="ECO:0000259" key="1">
    <source>
        <dbReference type="PROSITE" id="PS50104"/>
    </source>
</evidence>
<accession>A0A1H0E1D5</accession>
<name>A0A1H0E1D5_9ACTN</name>
<organism evidence="2 3">
    <name type="scientific">Actinacidiphila guanduensis</name>
    <dbReference type="NCBI Taxonomy" id="310781"/>
    <lineage>
        <taxon>Bacteria</taxon>
        <taxon>Bacillati</taxon>
        <taxon>Actinomycetota</taxon>
        <taxon>Actinomycetes</taxon>
        <taxon>Kitasatosporales</taxon>
        <taxon>Streptomycetaceae</taxon>
        <taxon>Actinacidiphila</taxon>
    </lineage>
</organism>
<feature type="domain" description="TIR" evidence="1">
    <location>
        <begin position="2"/>
        <end position="142"/>
    </location>
</feature>
<dbReference type="RefSeq" id="WP_093784682.1">
    <property type="nucleotide sequence ID" value="NZ_FNIE01000005.1"/>
</dbReference>
<evidence type="ECO:0000313" key="3">
    <source>
        <dbReference type="Proteomes" id="UP000199341"/>
    </source>
</evidence>
<proteinExistence type="predicted"/>
<reference evidence="2 3" key="1">
    <citation type="submission" date="2016-10" db="EMBL/GenBank/DDBJ databases">
        <authorList>
            <person name="de Groot N.N."/>
        </authorList>
    </citation>
    <scope>NUCLEOTIDE SEQUENCE [LARGE SCALE GENOMIC DNA]</scope>
    <source>
        <strain evidence="2 3">CGMCC 4.2022</strain>
    </source>
</reference>
<dbReference type="GO" id="GO:0007165">
    <property type="term" value="P:signal transduction"/>
    <property type="evidence" value="ECO:0007669"/>
    <property type="project" value="InterPro"/>
</dbReference>